<reference evidence="5" key="3">
    <citation type="submission" date="2025-08" db="UniProtKB">
        <authorList>
            <consortium name="RefSeq"/>
        </authorList>
    </citation>
    <scope>IDENTIFICATION</scope>
</reference>
<protein>
    <submittedName>
        <fullName evidence="5">SWIM zinc finger family protein</fullName>
    </submittedName>
</protein>
<dbReference type="InterPro" id="IPR007527">
    <property type="entry name" value="Znf_SWIM"/>
</dbReference>
<dbReference type="PROSITE" id="PS50966">
    <property type="entry name" value="ZF_SWIM"/>
    <property type="match status" value="1"/>
</dbReference>
<evidence type="ECO:0000256" key="1">
    <source>
        <dbReference type="PROSITE-ProRule" id="PRU00325"/>
    </source>
</evidence>
<keyword evidence="4" id="KW-1185">Reference proteome</keyword>
<evidence type="ECO:0000256" key="2">
    <source>
        <dbReference type="SAM" id="MobiDB-lite"/>
    </source>
</evidence>
<evidence type="ECO:0000259" key="3">
    <source>
        <dbReference type="PROSITE" id="PS50966"/>
    </source>
</evidence>
<dbReference type="RefSeq" id="WP_028312677.1">
    <property type="nucleotide sequence ID" value="NZ_KI519499.1"/>
</dbReference>
<dbReference type="Proteomes" id="UP000675920">
    <property type="component" value="Unplaced"/>
</dbReference>
<dbReference type="GO" id="GO:0008270">
    <property type="term" value="F:zinc ion binding"/>
    <property type="evidence" value="ECO:0007669"/>
    <property type="project" value="UniProtKB-KW"/>
</dbReference>
<name>A0A8B6X6M3_9BURK</name>
<dbReference type="Pfam" id="PF04434">
    <property type="entry name" value="SWIM"/>
    <property type="match status" value="1"/>
</dbReference>
<feature type="compositionally biased region" description="Low complexity" evidence="2">
    <location>
        <begin position="121"/>
        <end position="135"/>
    </location>
</feature>
<dbReference type="AlphaFoldDB" id="A0A8B6X6M3"/>
<reference evidence="5" key="2">
    <citation type="journal article" date="2023" name="Zool. Res.">
        <title>Genome-wide identification and spatiotemporal expression profiling of zinc finger SWIM domain-containing protein family genes.</title>
        <authorList>
            <person name="Hassan I.U."/>
            <person name="Rehman H.M."/>
            <person name="Liu Z."/>
            <person name="Zhou L."/>
            <person name="Samma M.K."/>
            <person name="Wang C."/>
            <person name="Rong Z."/>
            <person name="Qi X."/>
            <person name="Cai D."/>
            <person name="Zhao H."/>
        </authorList>
    </citation>
    <scope>NUCLEOTIDE SEQUENCE</scope>
</reference>
<feature type="domain" description="SWIM-type" evidence="3">
    <location>
        <begin position="51"/>
        <end position="84"/>
    </location>
</feature>
<dbReference type="OrthoDB" id="9816340at2"/>
<proteinExistence type="predicted"/>
<feature type="compositionally biased region" description="Basic and acidic residues" evidence="2">
    <location>
        <begin position="110"/>
        <end position="120"/>
    </location>
</feature>
<keyword evidence="1" id="KW-0863">Zinc-finger</keyword>
<accession>A0A8B6X6M3</accession>
<keyword evidence="1" id="KW-0862">Zinc</keyword>
<organism evidence="4 5">
    <name type="scientific">Derxia gummosa DSM 723</name>
    <dbReference type="NCBI Taxonomy" id="1121388"/>
    <lineage>
        <taxon>Bacteria</taxon>
        <taxon>Pseudomonadati</taxon>
        <taxon>Pseudomonadota</taxon>
        <taxon>Betaproteobacteria</taxon>
        <taxon>Burkholderiales</taxon>
        <taxon>Alcaligenaceae</taxon>
        <taxon>Derxia</taxon>
    </lineage>
</organism>
<reference evidence="5" key="1">
    <citation type="journal article" date="2002" name="Trends Biochem. Sci.">
        <title>SWIM, a novel Zn-chelating domain present in bacteria, archaea and eukaryotes.</title>
        <authorList>
            <person name="Makarova K.S."/>
            <person name="Aravind L."/>
            <person name="Koonin E.V."/>
        </authorList>
    </citation>
    <scope>NUCLEOTIDE SEQUENCE</scope>
</reference>
<feature type="region of interest" description="Disordered" evidence="2">
    <location>
        <begin position="110"/>
        <end position="136"/>
    </location>
</feature>
<evidence type="ECO:0000313" key="5">
    <source>
        <dbReference type="RefSeq" id="WP_028312677.1"/>
    </source>
</evidence>
<sequence>MTPEQIRALAPDEASFKAGRGLAAPRLWLAPGRVEGGALWGEMQGSGSKPYQTVADPAAGTWRCTCPSRKQPCKHVIGLLLCAAEQAGHFTPAAPPEWVVAWTDARAARADRQREREAQKAETAAAPPSAASQARARQRIDRMRDGMALTDLWLHDRLREGLAGLRGQPARHWQEAIKRLIDAQAGGAATLLRRLRDAFDAPDWQARVADRLARLHLLARATARLDELPEALAHEVRATLGLALAQDEVRAQGEIVADVWDVIASTQEPDEELTVCRAWLLGRATGREALLLSFIVPRAPREGQDFVAGQCFEGELAFYPGTAGLRAVPRSQAAAAPAPLAALPAEPVAAALARFAARLGASPWIEQAPMRLADVLLAEADGQSWMVDAAGDALPVALGAARRDRLALVAAGSRMQVAGEWNGATFTPLSAWVAGERHHV</sequence>
<evidence type="ECO:0000313" key="4">
    <source>
        <dbReference type="Proteomes" id="UP000675920"/>
    </source>
</evidence>
<keyword evidence="1" id="KW-0479">Metal-binding</keyword>